<protein>
    <submittedName>
        <fullName evidence="1">Uncharacterized protein</fullName>
    </submittedName>
</protein>
<evidence type="ECO:0000313" key="1">
    <source>
        <dbReference type="EMBL" id="KIJ59251.1"/>
    </source>
</evidence>
<dbReference type="AlphaFoldDB" id="A0A0C9W8C0"/>
<feature type="non-terminal residue" evidence="1">
    <location>
        <position position="1"/>
    </location>
</feature>
<reference evidence="1 2" key="1">
    <citation type="submission" date="2014-04" db="EMBL/GenBank/DDBJ databases">
        <title>Evolutionary Origins and Diversification of the Mycorrhizal Mutualists.</title>
        <authorList>
            <consortium name="DOE Joint Genome Institute"/>
            <consortium name="Mycorrhizal Genomics Consortium"/>
            <person name="Kohler A."/>
            <person name="Kuo A."/>
            <person name="Nagy L.G."/>
            <person name="Floudas D."/>
            <person name="Copeland A."/>
            <person name="Barry K.W."/>
            <person name="Cichocki N."/>
            <person name="Veneault-Fourrey C."/>
            <person name="LaButti K."/>
            <person name="Lindquist E.A."/>
            <person name="Lipzen A."/>
            <person name="Lundell T."/>
            <person name="Morin E."/>
            <person name="Murat C."/>
            <person name="Riley R."/>
            <person name="Ohm R."/>
            <person name="Sun H."/>
            <person name="Tunlid A."/>
            <person name="Henrissat B."/>
            <person name="Grigoriev I.V."/>
            <person name="Hibbett D.S."/>
            <person name="Martin F."/>
        </authorList>
    </citation>
    <scope>NUCLEOTIDE SEQUENCE [LARGE SCALE GENOMIC DNA]</scope>
    <source>
        <strain evidence="1 2">MD-312</strain>
    </source>
</reference>
<dbReference type="Proteomes" id="UP000053820">
    <property type="component" value="Unassembled WGS sequence"/>
</dbReference>
<accession>A0A0C9W8C0</accession>
<organism evidence="1 2">
    <name type="scientific">Hydnomerulius pinastri MD-312</name>
    <dbReference type="NCBI Taxonomy" id="994086"/>
    <lineage>
        <taxon>Eukaryota</taxon>
        <taxon>Fungi</taxon>
        <taxon>Dikarya</taxon>
        <taxon>Basidiomycota</taxon>
        <taxon>Agaricomycotina</taxon>
        <taxon>Agaricomycetes</taxon>
        <taxon>Agaricomycetidae</taxon>
        <taxon>Boletales</taxon>
        <taxon>Boletales incertae sedis</taxon>
        <taxon>Leucogyrophana</taxon>
    </lineage>
</organism>
<gene>
    <name evidence="1" type="ORF">HYDPIDRAFT_76636</name>
</gene>
<name>A0A0C9W8C0_9AGAM</name>
<evidence type="ECO:0000313" key="2">
    <source>
        <dbReference type="Proteomes" id="UP000053820"/>
    </source>
</evidence>
<proteinExistence type="predicted"/>
<dbReference type="EMBL" id="KN839893">
    <property type="protein sequence ID" value="KIJ59251.1"/>
    <property type="molecule type" value="Genomic_DNA"/>
</dbReference>
<sequence length="53" mass="5868">HDPAGIVAVPAGSLTMECPQCPHPGKNLPDDWQMVDNSMKFLYALYLSMDTNF</sequence>
<dbReference type="HOGENOM" id="CLU_3074230_0_0_1"/>
<dbReference type="OrthoDB" id="3235114at2759"/>
<feature type="non-terminal residue" evidence="1">
    <location>
        <position position="53"/>
    </location>
</feature>
<keyword evidence="2" id="KW-1185">Reference proteome</keyword>